<dbReference type="InterPro" id="IPR058448">
    <property type="entry name" value="DUF8135"/>
</dbReference>
<accession>A0A202EDZ4</accession>
<keyword evidence="4" id="KW-1185">Reference proteome</keyword>
<protein>
    <recommendedName>
        <fullName evidence="2">DUF8135 domain-containing protein</fullName>
    </recommendedName>
</protein>
<feature type="domain" description="DUF8135" evidence="2">
    <location>
        <begin position="84"/>
        <end position="132"/>
    </location>
</feature>
<comment type="caution">
    <text evidence="3">The sequence shown here is derived from an EMBL/GenBank/DDBJ whole genome shotgun (WGS) entry which is preliminary data.</text>
</comment>
<evidence type="ECO:0000259" key="2">
    <source>
        <dbReference type="Pfam" id="PF26456"/>
    </source>
</evidence>
<evidence type="ECO:0000313" key="3">
    <source>
        <dbReference type="EMBL" id="OVE86408.1"/>
    </source>
</evidence>
<dbReference type="EMBL" id="MWPH01000001">
    <property type="protein sequence ID" value="OVE86408.1"/>
    <property type="molecule type" value="Genomic_DNA"/>
</dbReference>
<dbReference type="Proteomes" id="UP000196084">
    <property type="component" value="Unassembled WGS sequence"/>
</dbReference>
<organism evidence="3 4">
    <name type="scientific">Natronolimnobius baerhuensis</name>
    <dbReference type="NCBI Taxonomy" id="253108"/>
    <lineage>
        <taxon>Archaea</taxon>
        <taxon>Methanobacteriati</taxon>
        <taxon>Methanobacteriota</taxon>
        <taxon>Stenosarchaea group</taxon>
        <taxon>Halobacteria</taxon>
        <taxon>Halobacteriales</taxon>
        <taxon>Natrialbaceae</taxon>
        <taxon>Natronolimnobius</taxon>
    </lineage>
</organism>
<gene>
    <name evidence="3" type="ORF">B2G88_02560</name>
</gene>
<reference evidence="3 4" key="1">
    <citation type="submission" date="2017-02" db="EMBL/GenBank/DDBJ databases">
        <title>Natronthermophilus aegyptiacus gen. nov.,sp. nov., an aerobic, extremely halophilic alkalithermophilic archaeon isolated from the athalassohaline Wadi An Natrun, Egypt.</title>
        <authorList>
            <person name="Zhao B."/>
        </authorList>
    </citation>
    <scope>NUCLEOTIDE SEQUENCE [LARGE SCALE GENOMIC DNA]</scope>
    <source>
        <strain evidence="3 4">CGMCC 1.3597</strain>
    </source>
</reference>
<evidence type="ECO:0000256" key="1">
    <source>
        <dbReference type="SAM" id="MobiDB-lite"/>
    </source>
</evidence>
<feature type="region of interest" description="Disordered" evidence="1">
    <location>
        <begin position="1"/>
        <end position="42"/>
    </location>
</feature>
<evidence type="ECO:0000313" key="4">
    <source>
        <dbReference type="Proteomes" id="UP000196084"/>
    </source>
</evidence>
<sequence length="140" mass="15922">MPRADADDADDTQGPQQEFRRDRQGPLSDIASAVDERSTDAGESAFDELFEQEQVAEIDSDQLWDRLENDQPPDSFLEADREVREIDKHSYCHQCPHFAEPPELACGHDGTDILDVPSLETFRVADCPVVLENEDLEREY</sequence>
<dbReference type="Pfam" id="PF26456">
    <property type="entry name" value="DUF8135"/>
    <property type="match status" value="1"/>
</dbReference>
<name>A0A202EDZ4_9EURY</name>
<dbReference type="AlphaFoldDB" id="A0A202EDZ4"/>
<proteinExistence type="predicted"/>